<gene>
    <name evidence="2" type="ORF">HannXRQ_Chr05g0147501</name>
    <name evidence="1" type="ORF">HanXRQr2_Chr05g0216961</name>
</gene>
<reference evidence="2" key="2">
    <citation type="submission" date="2017-02" db="EMBL/GenBank/DDBJ databases">
        <title>Sunflower complete genome.</title>
        <authorList>
            <person name="Langlade N."/>
            <person name="Munos S."/>
        </authorList>
    </citation>
    <scope>NUCLEOTIDE SEQUENCE [LARGE SCALE GENOMIC DNA]</scope>
    <source>
        <tissue evidence="2">Leaves</tissue>
    </source>
</reference>
<evidence type="ECO:0000313" key="2">
    <source>
        <dbReference type="EMBL" id="OTG25423.1"/>
    </source>
</evidence>
<dbReference type="AlphaFoldDB" id="A0A251UQW0"/>
<reference evidence="1 3" key="1">
    <citation type="journal article" date="2017" name="Nature">
        <title>The sunflower genome provides insights into oil metabolism, flowering and Asterid evolution.</title>
        <authorList>
            <person name="Badouin H."/>
            <person name="Gouzy J."/>
            <person name="Grassa C.J."/>
            <person name="Murat F."/>
            <person name="Staton S.E."/>
            <person name="Cottret L."/>
            <person name="Lelandais-Briere C."/>
            <person name="Owens G.L."/>
            <person name="Carrere S."/>
            <person name="Mayjonade B."/>
            <person name="Legrand L."/>
            <person name="Gill N."/>
            <person name="Kane N.C."/>
            <person name="Bowers J.E."/>
            <person name="Hubner S."/>
            <person name="Bellec A."/>
            <person name="Berard A."/>
            <person name="Berges H."/>
            <person name="Blanchet N."/>
            <person name="Boniface M.C."/>
            <person name="Brunel D."/>
            <person name="Catrice O."/>
            <person name="Chaidir N."/>
            <person name="Claudel C."/>
            <person name="Donnadieu C."/>
            <person name="Faraut T."/>
            <person name="Fievet G."/>
            <person name="Helmstetter N."/>
            <person name="King M."/>
            <person name="Knapp S.J."/>
            <person name="Lai Z."/>
            <person name="Le Paslier M.C."/>
            <person name="Lippi Y."/>
            <person name="Lorenzon L."/>
            <person name="Mandel J.R."/>
            <person name="Marage G."/>
            <person name="Marchand G."/>
            <person name="Marquand E."/>
            <person name="Bret-Mestries E."/>
            <person name="Morien E."/>
            <person name="Nambeesan S."/>
            <person name="Nguyen T."/>
            <person name="Pegot-Espagnet P."/>
            <person name="Pouilly N."/>
            <person name="Raftis F."/>
            <person name="Sallet E."/>
            <person name="Schiex T."/>
            <person name="Thomas J."/>
            <person name="Vandecasteele C."/>
            <person name="Vares D."/>
            <person name="Vear F."/>
            <person name="Vautrin S."/>
            <person name="Crespi M."/>
            <person name="Mangin B."/>
            <person name="Burke J.M."/>
            <person name="Salse J."/>
            <person name="Munos S."/>
            <person name="Vincourt P."/>
            <person name="Rieseberg L.H."/>
            <person name="Langlade N.B."/>
        </authorList>
    </citation>
    <scope>NUCLEOTIDE SEQUENCE [LARGE SCALE GENOMIC DNA]</scope>
    <source>
        <strain evidence="3">cv. SF193</strain>
        <tissue evidence="1">Leaves</tissue>
    </source>
</reference>
<proteinExistence type="predicted"/>
<evidence type="ECO:0000313" key="1">
    <source>
        <dbReference type="EMBL" id="KAF5806062.1"/>
    </source>
</evidence>
<dbReference type="InParanoid" id="A0A251UQW0"/>
<sequence length="115" mass="13181">MAELNSQKHGRSSKIIRQNQTLLQILKIHRKKSNIARNSMKMHWVRVEFPASDLHQNGTNDDEDGVQNCTFTELLSTGIHADEKFYVHHTPNGTRMWCPNVPIVLKPVVGCVYET</sequence>
<name>A0A251UQW0_HELAN</name>
<dbReference type="EMBL" id="MNCJ02000320">
    <property type="protein sequence ID" value="KAF5806062.1"/>
    <property type="molecule type" value="Genomic_DNA"/>
</dbReference>
<evidence type="ECO:0000313" key="3">
    <source>
        <dbReference type="Proteomes" id="UP000215914"/>
    </source>
</evidence>
<protein>
    <submittedName>
        <fullName evidence="2">Uncharacterized protein</fullName>
    </submittedName>
</protein>
<reference evidence="1" key="3">
    <citation type="submission" date="2020-06" db="EMBL/GenBank/DDBJ databases">
        <title>Helianthus annuus Genome sequencing and assembly Release 2.</title>
        <authorList>
            <person name="Gouzy J."/>
            <person name="Langlade N."/>
            <person name="Munos S."/>
        </authorList>
    </citation>
    <scope>NUCLEOTIDE SEQUENCE</scope>
    <source>
        <tissue evidence="1">Leaves</tissue>
    </source>
</reference>
<organism evidence="2 3">
    <name type="scientific">Helianthus annuus</name>
    <name type="common">Common sunflower</name>
    <dbReference type="NCBI Taxonomy" id="4232"/>
    <lineage>
        <taxon>Eukaryota</taxon>
        <taxon>Viridiplantae</taxon>
        <taxon>Streptophyta</taxon>
        <taxon>Embryophyta</taxon>
        <taxon>Tracheophyta</taxon>
        <taxon>Spermatophyta</taxon>
        <taxon>Magnoliopsida</taxon>
        <taxon>eudicotyledons</taxon>
        <taxon>Gunneridae</taxon>
        <taxon>Pentapetalae</taxon>
        <taxon>asterids</taxon>
        <taxon>campanulids</taxon>
        <taxon>Asterales</taxon>
        <taxon>Asteraceae</taxon>
        <taxon>Asteroideae</taxon>
        <taxon>Heliantheae alliance</taxon>
        <taxon>Heliantheae</taxon>
        <taxon>Helianthus</taxon>
    </lineage>
</organism>
<dbReference type="Proteomes" id="UP000215914">
    <property type="component" value="Chromosome 5"/>
</dbReference>
<dbReference type="Gramene" id="mRNA:HanXRQr2_Chr05g0216961">
    <property type="protein sequence ID" value="mRNA:HanXRQr2_Chr05g0216961"/>
    <property type="gene ID" value="HanXRQr2_Chr05g0216961"/>
</dbReference>
<accession>A0A251UQW0</accession>
<dbReference type="EMBL" id="CM007894">
    <property type="protein sequence ID" value="OTG25423.1"/>
    <property type="molecule type" value="Genomic_DNA"/>
</dbReference>
<keyword evidence="3" id="KW-1185">Reference proteome</keyword>